<feature type="transmembrane region" description="Helical" evidence="1">
    <location>
        <begin position="68"/>
        <end position="90"/>
    </location>
</feature>
<evidence type="ECO:0000313" key="2">
    <source>
        <dbReference type="EMBL" id="VFU42723.1"/>
    </source>
</evidence>
<dbReference type="EMBL" id="CAADRP010001585">
    <property type="protein sequence ID" value="VFU42723.1"/>
    <property type="molecule type" value="Genomic_DNA"/>
</dbReference>
<proteinExistence type="predicted"/>
<keyword evidence="1" id="KW-1133">Transmembrane helix</keyword>
<protein>
    <submittedName>
        <fullName evidence="2">Uncharacterized protein</fullName>
    </submittedName>
</protein>
<evidence type="ECO:0000256" key="1">
    <source>
        <dbReference type="SAM" id="Phobius"/>
    </source>
</evidence>
<accession>A0A6N2LMY1</accession>
<organism evidence="2">
    <name type="scientific">Salix viminalis</name>
    <name type="common">Common osier</name>
    <name type="synonym">Basket willow</name>
    <dbReference type="NCBI Taxonomy" id="40686"/>
    <lineage>
        <taxon>Eukaryota</taxon>
        <taxon>Viridiplantae</taxon>
        <taxon>Streptophyta</taxon>
        <taxon>Embryophyta</taxon>
        <taxon>Tracheophyta</taxon>
        <taxon>Spermatophyta</taxon>
        <taxon>Magnoliopsida</taxon>
        <taxon>eudicotyledons</taxon>
        <taxon>Gunneridae</taxon>
        <taxon>Pentapetalae</taxon>
        <taxon>rosids</taxon>
        <taxon>fabids</taxon>
        <taxon>Malpighiales</taxon>
        <taxon>Salicaceae</taxon>
        <taxon>Saliceae</taxon>
        <taxon>Salix</taxon>
    </lineage>
</organism>
<dbReference type="AlphaFoldDB" id="A0A6N2LMY1"/>
<feature type="transmembrane region" description="Helical" evidence="1">
    <location>
        <begin position="7"/>
        <end position="28"/>
    </location>
</feature>
<keyword evidence="1" id="KW-0472">Membrane</keyword>
<reference evidence="2" key="1">
    <citation type="submission" date="2019-03" db="EMBL/GenBank/DDBJ databases">
        <authorList>
            <person name="Mank J."/>
            <person name="Almeida P."/>
        </authorList>
    </citation>
    <scope>NUCLEOTIDE SEQUENCE</scope>
    <source>
        <strain evidence="2">78183</strain>
    </source>
</reference>
<keyword evidence="1" id="KW-0812">Transmembrane</keyword>
<sequence>MKWIIDFAHLIIMVVNHLWMEILLGNLLHRLYGNDFPGFKPCLIWKRNSDPTQYDDPSSNDVYVILKIYTGSLNCIANLYLFSILSYYLMVRMVTILKFHSQIRSGRLLQNVKKGQLEHIMLM</sequence>
<name>A0A6N2LMY1_SALVM</name>
<gene>
    <name evidence="2" type="ORF">SVIM_LOCUS259149</name>
</gene>